<sequence>MPFDNISGPQKLIPTLDPNPQVNAVIGMSAEFGVQIYGYPEPSSLSLQAVNDATDLSSSSRHTVVYTAALAPFGTVNVTISDLVTSDFTNYTLTVDNGEGKPLVYSFYLNEVNAPESPCENQDSEGGSLNTVAVVIGVVAMVVIAGSVIFVAILLKKIRRLRKKLDASLKDSSLDNGDTQGNGTYLSPVYIPEIEDSEFVSASQPQRQGQYETVDDLPASRDIIPVSASQLPGSRQYETVDDLTASRDIIPVSASQLPGSRQYETVDDLPASRDIIPVSSTNPPRTRQYETVYDTPPTRDALPVSA</sequence>
<protein>
    <submittedName>
        <fullName evidence="3">Uncharacterized protein</fullName>
    </submittedName>
</protein>
<dbReference type="InterPro" id="IPR036179">
    <property type="entry name" value="Ig-like_dom_sf"/>
</dbReference>
<feature type="region of interest" description="Disordered" evidence="1">
    <location>
        <begin position="268"/>
        <end position="306"/>
    </location>
</feature>
<dbReference type="Proteomes" id="UP000271974">
    <property type="component" value="Unassembled WGS sequence"/>
</dbReference>
<accession>A0A433SI52</accession>
<evidence type="ECO:0000313" key="4">
    <source>
        <dbReference type="Proteomes" id="UP000271974"/>
    </source>
</evidence>
<keyword evidence="4" id="KW-1185">Reference proteome</keyword>
<evidence type="ECO:0000256" key="2">
    <source>
        <dbReference type="SAM" id="Phobius"/>
    </source>
</evidence>
<keyword evidence="2" id="KW-0472">Membrane</keyword>
<gene>
    <name evidence="3" type="ORF">EGW08_023708</name>
</gene>
<keyword evidence="2" id="KW-1133">Transmembrane helix</keyword>
<dbReference type="EMBL" id="RQTK01002425">
    <property type="protein sequence ID" value="RUS68529.1"/>
    <property type="molecule type" value="Genomic_DNA"/>
</dbReference>
<dbReference type="OrthoDB" id="6147290at2759"/>
<reference evidence="3 4" key="1">
    <citation type="submission" date="2019-01" db="EMBL/GenBank/DDBJ databases">
        <title>A draft genome assembly of the solar-powered sea slug Elysia chlorotica.</title>
        <authorList>
            <person name="Cai H."/>
            <person name="Li Q."/>
            <person name="Fang X."/>
            <person name="Li J."/>
            <person name="Curtis N.E."/>
            <person name="Altenburger A."/>
            <person name="Shibata T."/>
            <person name="Feng M."/>
            <person name="Maeda T."/>
            <person name="Schwartz J.A."/>
            <person name="Shigenobu S."/>
            <person name="Lundholm N."/>
            <person name="Nishiyama T."/>
            <person name="Yang H."/>
            <person name="Hasebe M."/>
            <person name="Li S."/>
            <person name="Pierce S.K."/>
            <person name="Wang J."/>
        </authorList>
    </citation>
    <scope>NUCLEOTIDE SEQUENCE [LARGE SCALE GENOMIC DNA]</scope>
    <source>
        <strain evidence="3">EC2010</strain>
        <tissue evidence="3">Whole organism of an adult</tissue>
    </source>
</reference>
<evidence type="ECO:0000313" key="3">
    <source>
        <dbReference type="EMBL" id="RUS68529.1"/>
    </source>
</evidence>
<proteinExistence type="predicted"/>
<feature type="non-terminal residue" evidence="3">
    <location>
        <position position="306"/>
    </location>
</feature>
<comment type="caution">
    <text evidence="3">The sequence shown here is derived from an EMBL/GenBank/DDBJ whole genome shotgun (WGS) entry which is preliminary data.</text>
</comment>
<dbReference type="AlphaFoldDB" id="A0A433SI52"/>
<evidence type="ECO:0000256" key="1">
    <source>
        <dbReference type="SAM" id="MobiDB-lite"/>
    </source>
</evidence>
<name>A0A433SI52_ELYCH</name>
<organism evidence="3 4">
    <name type="scientific">Elysia chlorotica</name>
    <name type="common">Eastern emerald elysia</name>
    <name type="synonym">Sea slug</name>
    <dbReference type="NCBI Taxonomy" id="188477"/>
    <lineage>
        <taxon>Eukaryota</taxon>
        <taxon>Metazoa</taxon>
        <taxon>Spiralia</taxon>
        <taxon>Lophotrochozoa</taxon>
        <taxon>Mollusca</taxon>
        <taxon>Gastropoda</taxon>
        <taxon>Heterobranchia</taxon>
        <taxon>Euthyneura</taxon>
        <taxon>Panpulmonata</taxon>
        <taxon>Sacoglossa</taxon>
        <taxon>Placobranchoidea</taxon>
        <taxon>Plakobranchidae</taxon>
        <taxon>Elysia</taxon>
    </lineage>
</organism>
<feature type="transmembrane region" description="Helical" evidence="2">
    <location>
        <begin position="132"/>
        <end position="155"/>
    </location>
</feature>
<dbReference type="SUPFAM" id="SSF48726">
    <property type="entry name" value="Immunoglobulin"/>
    <property type="match status" value="1"/>
</dbReference>
<keyword evidence="2" id="KW-0812">Transmembrane</keyword>